<comment type="caution">
    <text evidence="7">The sequence shown here is derived from an EMBL/GenBank/DDBJ whole genome shotgun (WGS) entry which is preliminary data.</text>
</comment>
<dbReference type="EMBL" id="SZPQ01000027">
    <property type="protein sequence ID" value="TKI04598.1"/>
    <property type="molecule type" value="Genomic_DNA"/>
</dbReference>
<keyword evidence="3 6" id="KW-0812">Transmembrane</keyword>
<keyword evidence="8" id="KW-1185">Reference proteome</keyword>
<keyword evidence="4 6" id="KW-1133">Transmembrane helix</keyword>
<proteinExistence type="predicted"/>
<keyword evidence="5 6" id="KW-0472">Membrane</keyword>
<sequence length="197" mass="20947">MPEWTAPGWLMPAISNYGYAALFLAALVEGPIATVLGAMLASQGLLHVGGVYTVAVAGDLTGDIILYGLGMSGRVTVSPLNRRFKRMGGRQFGALMTRFRRYPGRVLVTAKLTHAAGFVVLFGAGVARIPLRLFIGFNLLATLPKSGVLVLVGYFAGAAWHRVNAWLWVFSCSLLLALGVALVICLRKVTGSVLSGR</sequence>
<evidence type="ECO:0000256" key="4">
    <source>
        <dbReference type="ARBA" id="ARBA00022989"/>
    </source>
</evidence>
<evidence type="ECO:0000313" key="8">
    <source>
        <dbReference type="Proteomes" id="UP000305202"/>
    </source>
</evidence>
<feature type="transmembrane region" description="Helical" evidence="6">
    <location>
        <begin position="139"/>
        <end position="160"/>
    </location>
</feature>
<feature type="transmembrane region" description="Helical" evidence="6">
    <location>
        <begin position="48"/>
        <end position="69"/>
    </location>
</feature>
<evidence type="ECO:0000256" key="3">
    <source>
        <dbReference type="ARBA" id="ARBA00022692"/>
    </source>
</evidence>
<evidence type="ECO:0000256" key="6">
    <source>
        <dbReference type="SAM" id="Phobius"/>
    </source>
</evidence>
<feature type="transmembrane region" description="Helical" evidence="6">
    <location>
        <begin position="20"/>
        <end position="41"/>
    </location>
</feature>
<name>A0ABY2SH56_9HYPH</name>
<dbReference type="PANTHER" id="PTHR42709">
    <property type="entry name" value="ALKALINE PHOSPHATASE LIKE PROTEIN"/>
    <property type="match status" value="1"/>
</dbReference>
<feature type="transmembrane region" description="Helical" evidence="6">
    <location>
        <begin position="106"/>
        <end position="127"/>
    </location>
</feature>
<keyword evidence="2" id="KW-1003">Cell membrane</keyword>
<accession>A0ABY2SH56</accession>
<comment type="subcellular location">
    <subcellularLocation>
        <location evidence="1">Cell membrane</location>
        <topology evidence="1">Multi-pass membrane protein</topology>
    </subcellularLocation>
</comment>
<dbReference type="RefSeq" id="WP_136991448.1">
    <property type="nucleotide sequence ID" value="NZ_SZPQ01000027.1"/>
</dbReference>
<organism evidence="7 8">
    <name type="scientific">Martelella alba</name>
    <dbReference type="NCBI Taxonomy" id="2590451"/>
    <lineage>
        <taxon>Bacteria</taxon>
        <taxon>Pseudomonadati</taxon>
        <taxon>Pseudomonadota</taxon>
        <taxon>Alphaproteobacteria</taxon>
        <taxon>Hyphomicrobiales</taxon>
        <taxon>Aurantimonadaceae</taxon>
        <taxon>Martelella</taxon>
    </lineage>
</organism>
<reference evidence="7 8" key="1">
    <citation type="submission" date="2019-04" db="EMBL/GenBank/DDBJ databases">
        <authorList>
            <person name="Li M."/>
            <person name="Gao C."/>
        </authorList>
    </citation>
    <scope>NUCLEOTIDE SEQUENCE [LARGE SCALE GENOMIC DNA]</scope>
    <source>
        <strain evidence="7 8">BGMRC 2031</strain>
    </source>
</reference>
<evidence type="ECO:0000256" key="5">
    <source>
        <dbReference type="ARBA" id="ARBA00023136"/>
    </source>
</evidence>
<dbReference type="InterPro" id="IPR051311">
    <property type="entry name" value="DedA_domain"/>
</dbReference>
<evidence type="ECO:0000256" key="1">
    <source>
        <dbReference type="ARBA" id="ARBA00004651"/>
    </source>
</evidence>
<dbReference type="Proteomes" id="UP000305202">
    <property type="component" value="Unassembled WGS sequence"/>
</dbReference>
<feature type="transmembrane region" description="Helical" evidence="6">
    <location>
        <begin position="166"/>
        <end position="186"/>
    </location>
</feature>
<evidence type="ECO:0000256" key="2">
    <source>
        <dbReference type="ARBA" id="ARBA00022475"/>
    </source>
</evidence>
<protein>
    <recommendedName>
        <fullName evidence="9">Membrane protein DedA with SNARE-associated domain</fullName>
    </recommendedName>
</protein>
<evidence type="ECO:0000313" key="7">
    <source>
        <dbReference type="EMBL" id="TKI04598.1"/>
    </source>
</evidence>
<dbReference type="PANTHER" id="PTHR42709:SF6">
    <property type="entry name" value="UNDECAPRENYL PHOSPHATE TRANSPORTER A"/>
    <property type="match status" value="1"/>
</dbReference>
<evidence type="ECO:0008006" key="9">
    <source>
        <dbReference type="Google" id="ProtNLM"/>
    </source>
</evidence>
<gene>
    <name evidence="7" type="ORF">FCN80_17435</name>
</gene>